<dbReference type="AlphaFoldDB" id="A0A0C3L3T3"/>
<dbReference type="EMBL" id="KN822995">
    <property type="protein sequence ID" value="KIO28378.1"/>
    <property type="molecule type" value="Genomic_DNA"/>
</dbReference>
<dbReference type="OrthoDB" id="3309485at2759"/>
<sequence length="195" mass="21878">MEDEPSANGHSGRRSRVRRSVNSVIDSLVEEGKLEEPVTCLISRPGGFFDQKDCLAVIQYLAENPSLFYGPVEVPLGATSTKAALWEKFTAKHKTRSHWSWTEFHRLHKVALENAARKLISIRQAREGRDGLQEPSSSSTIHTNVIGQPSTLTSMEQPTRPGFLSRFQNLLKRSFRDDAESSSPSKRIKLEESLS</sequence>
<reference evidence="2 3" key="1">
    <citation type="submission" date="2014-04" db="EMBL/GenBank/DDBJ databases">
        <authorList>
            <consortium name="DOE Joint Genome Institute"/>
            <person name="Kuo A."/>
            <person name="Girlanda M."/>
            <person name="Perotto S."/>
            <person name="Kohler A."/>
            <person name="Nagy L.G."/>
            <person name="Floudas D."/>
            <person name="Copeland A."/>
            <person name="Barry K.W."/>
            <person name="Cichocki N."/>
            <person name="Veneault-Fourrey C."/>
            <person name="LaButti K."/>
            <person name="Lindquist E.A."/>
            <person name="Lipzen A."/>
            <person name="Lundell T."/>
            <person name="Morin E."/>
            <person name="Murat C."/>
            <person name="Sun H."/>
            <person name="Tunlid A."/>
            <person name="Henrissat B."/>
            <person name="Grigoriev I.V."/>
            <person name="Hibbett D.S."/>
            <person name="Martin F."/>
            <person name="Nordberg H.P."/>
            <person name="Cantor M.N."/>
            <person name="Hua S.X."/>
        </authorList>
    </citation>
    <scope>NUCLEOTIDE SEQUENCE [LARGE SCALE GENOMIC DNA]</scope>
    <source>
        <strain evidence="2 3">MUT 4182</strain>
    </source>
</reference>
<gene>
    <name evidence="2" type="ORF">M407DRAFT_243047</name>
</gene>
<feature type="region of interest" description="Disordered" evidence="1">
    <location>
        <begin position="175"/>
        <end position="195"/>
    </location>
</feature>
<evidence type="ECO:0000313" key="2">
    <source>
        <dbReference type="EMBL" id="KIO28378.1"/>
    </source>
</evidence>
<evidence type="ECO:0000313" key="3">
    <source>
        <dbReference type="Proteomes" id="UP000054248"/>
    </source>
</evidence>
<dbReference type="Proteomes" id="UP000054248">
    <property type="component" value="Unassembled WGS sequence"/>
</dbReference>
<name>A0A0C3L3T3_9AGAM</name>
<evidence type="ECO:0000256" key="1">
    <source>
        <dbReference type="SAM" id="MobiDB-lite"/>
    </source>
</evidence>
<organism evidence="2 3">
    <name type="scientific">Tulasnella calospora MUT 4182</name>
    <dbReference type="NCBI Taxonomy" id="1051891"/>
    <lineage>
        <taxon>Eukaryota</taxon>
        <taxon>Fungi</taxon>
        <taxon>Dikarya</taxon>
        <taxon>Basidiomycota</taxon>
        <taxon>Agaricomycotina</taxon>
        <taxon>Agaricomycetes</taxon>
        <taxon>Cantharellales</taxon>
        <taxon>Tulasnellaceae</taxon>
        <taxon>Tulasnella</taxon>
    </lineage>
</organism>
<dbReference type="HOGENOM" id="CLU_1397265_0_0_1"/>
<keyword evidence="3" id="KW-1185">Reference proteome</keyword>
<reference evidence="3" key="2">
    <citation type="submission" date="2015-01" db="EMBL/GenBank/DDBJ databases">
        <title>Evolutionary Origins and Diversification of the Mycorrhizal Mutualists.</title>
        <authorList>
            <consortium name="DOE Joint Genome Institute"/>
            <consortium name="Mycorrhizal Genomics Consortium"/>
            <person name="Kohler A."/>
            <person name="Kuo A."/>
            <person name="Nagy L.G."/>
            <person name="Floudas D."/>
            <person name="Copeland A."/>
            <person name="Barry K.W."/>
            <person name="Cichocki N."/>
            <person name="Veneault-Fourrey C."/>
            <person name="LaButti K."/>
            <person name="Lindquist E.A."/>
            <person name="Lipzen A."/>
            <person name="Lundell T."/>
            <person name="Morin E."/>
            <person name="Murat C."/>
            <person name="Riley R."/>
            <person name="Ohm R."/>
            <person name="Sun H."/>
            <person name="Tunlid A."/>
            <person name="Henrissat B."/>
            <person name="Grigoriev I.V."/>
            <person name="Hibbett D.S."/>
            <person name="Martin F."/>
        </authorList>
    </citation>
    <scope>NUCLEOTIDE SEQUENCE [LARGE SCALE GENOMIC DNA]</scope>
    <source>
        <strain evidence="3">MUT 4182</strain>
    </source>
</reference>
<accession>A0A0C3L3T3</accession>
<proteinExistence type="predicted"/>
<protein>
    <submittedName>
        <fullName evidence="2">Uncharacterized protein</fullName>
    </submittedName>
</protein>